<protein>
    <submittedName>
        <fullName evidence="1">Uncharacterized protein</fullName>
    </submittedName>
</protein>
<name>A0A4Y2BQ66_ARAVE</name>
<proteinExistence type="predicted"/>
<evidence type="ECO:0000313" key="2">
    <source>
        <dbReference type="Proteomes" id="UP000499080"/>
    </source>
</evidence>
<comment type="caution">
    <text evidence="1">The sequence shown here is derived from an EMBL/GenBank/DDBJ whole genome shotgun (WGS) entry which is preliminary data.</text>
</comment>
<accession>A0A4Y2BQ66</accession>
<reference evidence="1 2" key="1">
    <citation type="journal article" date="2019" name="Sci. Rep.">
        <title>Orb-weaving spider Araneus ventricosus genome elucidates the spidroin gene catalogue.</title>
        <authorList>
            <person name="Kono N."/>
            <person name="Nakamura H."/>
            <person name="Ohtoshi R."/>
            <person name="Moran D.A.P."/>
            <person name="Shinohara A."/>
            <person name="Yoshida Y."/>
            <person name="Fujiwara M."/>
            <person name="Mori M."/>
            <person name="Tomita M."/>
            <person name="Arakawa K."/>
        </authorList>
    </citation>
    <scope>NUCLEOTIDE SEQUENCE [LARGE SCALE GENOMIC DNA]</scope>
</reference>
<dbReference type="EMBL" id="BGPR01084170">
    <property type="protein sequence ID" value="GBL94350.1"/>
    <property type="molecule type" value="Genomic_DNA"/>
</dbReference>
<feature type="non-terminal residue" evidence="1">
    <location>
        <position position="1"/>
    </location>
</feature>
<evidence type="ECO:0000313" key="1">
    <source>
        <dbReference type="EMBL" id="GBL94350.1"/>
    </source>
</evidence>
<organism evidence="1 2">
    <name type="scientific">Araneus ventricosus</name>
    <name type="common">Orbweaver spider</name>
    <name type="synonym">Epeira ventricosa</name>
    <dbReference type="NCBI Taxonomy" id="182803"/>
    <lineage>
        <taxon>Eukaryota</taxon>
        <taxon>Metazoa</taxon>
        <taxon>Ecdysozoa</taxon>
        <taxon>Arthropoda</taxon>
        <taxon>Chelicerata</taxon>
        <taxon>Arachnida</taxon>
        <taxon>Araneae</taxon>
        <taxon>Araneomorphae</taxon>
        <taxon>Entelegynae</taxon>
        <taxon>Araneoidea</taxon>
        <taxon>Araneidae</taxon>
        <taxon>Araneus</taxon>
    </lineage>
</organism>
<dbReference type="Proteomes" id="UP000499080">
    <property type="component" value="Unassembled WGS sequence"/>
</dbReference>
<sequence length="57" mass="6466">NAEYYRLVNYKSCLNSLEPPLPVRWPKQTSGSGLTTRFLVSALTRMGNRAAVIWKIP</sequence>
<gene>
    <name evidence="1" type="ORF">AVEN_199390_1</name>
</gene>
<keyword evidence="2" id="KW-1185">Reference proteome</keyword>
<dbReference type="AlphaFoldDB" id="A0A4Y2BQ66"/>